<evidence type="ECO:0000313" key="9">
    <source>
        <dbReference type="EMBL" id="GAA2718822.1"/>
    </source>
</evidence>
<dbReference type="CDD" id="cd14014">
    <property type="entry name" value="STKc_PknB_like"/>
    <property type="match status" value="1"/>
</dbReference>
<evidence type="ECO:0000259" key="8">
    <source>
        <dbReference type="PROSITE" id="PS50011"/>
    </source>
</evidence>
<evidence type="ECO:0000313" key="10">
    <source>
        <dbReference type="Proteomes" id="UP001501842"/>
    </source>
</evidence>
<feature type="domain" description="Protein kinase" evidence="8">
    <location>
        <begin position="9"/>
        <end position="265"/>
    </location>
</feature>
<evidence type="ECO:0000256" key="5">
    <source>
        <dbReference type="ARBA" id="ARBA00022777"/>
    </source>
</evidence>
<organism evidence="9 10">
    <name type="scientific">Actinocorallia aurantiaca</name>
    <dbReference type="NCBI Taxonomy" id="46204"/>
    <lineage>
        <taxon>Bacteria</taxon>
        <taxon>Bacillati</taxon>
        <taxon>Actinomycetota</taxon>
        <taxon>Actinomycetes</taxon>
        <taxon>Streptosporangiales</taxon>
        <taxon>Thermomonosporaceae</taxon>
        <taxon>Actinocorallia</taxon>
    </lineage>
</organism>
<evidence type="ECO:0000256" key="4">
    <source>
        <dbReference type="ARBA" id="ARBA00022741"/>
    </source>
</evidence>
<dbReference type="PROSITE" id="PS50011">
    <property type="entry name" value="PROTEIN_KINASE_DOM"/>
    <property type="match status" value="1"/>
</dbReference>
<feature type="compositionally biased region" description="Polar residues" evidence="7">
    <location>
        <begin position="356"/>
        <end position="378"/>
    </location>
</feature>
<dbReference type="PROSITE" id="PS00108">
    <property type="entry name" value="PROTEIN_KINASE_ST"/>
    <property type="match status" value="1"/>
</dbReference>
<name>A0ABP6GBV4_9ACTN</name>
<comment type="caution">
    <text evidence="9">The sequence shown here is derived from an EMBL/GenBank/DDBJ whole genome shotgun (WGS) entry which is preliminary data.</text>
</comment>
<keyword evidence="6" id="KW-0067">ATP-binding</keyword>
<dbReference type="Proteomes" id="UP001501842">
    <property type="component" value="Unassembled WGS sequence"/>
</dbReference>
<accession>A0ABP6GBV4</accession>
<dbReference type="RefSeq" id="WP_344448203.1">
    <property type="nucleotide sequence ID" value="NZ_BAAATZ010000002.1"/>
</dbReference>
<evidence type="ECO:0000256" key="1">
    <source>
        <dbReference type="ARBA" id="ARBA00012513"/>
    </source>
</evidence>
<sequence length="385" mass="40731">MTALFGHRYRLLERLASGGMGDVWRASDEQLGRTVAVKRLRAEYLADDVARRRFRAEARTAAALMHPNIARVYDYGEQEDLAYLVLELVGGEPLSELLRRSGRLGVETTLELVAQVARGLHAAHSAGVVHRDVKPGNLLLDADGTVKITDFGIALNPAGGRLTETGTIMGTVQYLSPEQADGRSAGPASDLYALGVVAYECLSGRVPFDAETPVAVAVMHVHEEPAPLPSSVPEAVRALVGQLLSKDPLERPLSAAQVAERAEAIRRSLIELRRARATPPPAVSAYRAKCPAVVAGVGFLLLGTLLGGSLTAGSPDGADTEETDASVSPTETPVTPEHTKQPPTTPARPHYDAAGSSVTITTTKLHTEPNPGSTTTRALGSDNKV</sequence>
<protein>
    <recommendedName>
        <fullName evidence="1">non-specific serine/threonine protein kinase</fullName>
        <ecNumber evidence="1">2.7.11.1</ecNumber>
    </recommendedName>
</protein>
<dbReference type="Gene3D" id="1.10.510.10">
    <property type="entry name" value="Transferase(Phosphotransferase) domain 1"/>
    <property type="match status" value="1"/>
</dbReference>
<dbReference type="EC" id="2.7.11.1" evidence="1"/>
<keyword evidence="3" id="KW-0808">Transferase</keyword>
<keyword evidence="4" id="KW-0547">Nucleotide-binding</keyword>
<dbReference type="PANTHER" id="PTHR43289">
    <property type="entry name" value="MITOGEN-ACTIVATED PROTEIN KINASE KINASE KINASE 20-RELATED"/>
    <property type="match status" value="1"/>
</dbReference>
<reference evidence="10" key="1">
    <citation type="journal article" date="2019" name="Int. J. Syst. Evol. Microbiol.">
        <title>The Global Catalogue of Microorganisms (GCM) 10K type strain sequencing project: providing services to taxonomists for standard genome sequencing and annotation.</title>
        <authorList>
            <consortium name="The Broad Institute Genomics Platform"/>
            <consortium name="The Broad Institute Genome Sequencing Center for Infectious Disease"/>
            <person name="Wu L."/>
            <person name="Ma J."/>
        </authorList>
    </citation>
    <scope>NUCLEOTIDE SEQUENCE [LARGE SCALE GENOMIC DNA]</scope>
    <source>
        <strain evidence="10">JCM 8201</strain>
    </source>
</reference>
<keyword evidence="5" id="KW-0418">Kinase</keyword>
<dbReference type="InterPro" id="IPR008271">
    <property type="entry name" value="Ser/Thr_kinase_AS"/>
</dbReference>
<keyword evidence="10" id="KW-1185">Reference proteome</keyword>
<dbReference type="SMART" id="SM00220">
    <property type="entry name" value="S_TKc"/>
    <property type="match status" value="1"/>
</dbReference>
<keyword evidence="2" id="KW-0723">Serine/threonine-protein kinase</keyword>
<dbReference type="SUPFAM" id="SSF56112">
    <property type="entry name" value="Protein kinase-like (PK-like)"/>
    <property type="match status" value="1"/>
</dbReference>
<dbReference type="PANTHER" id="PTHR43289:SF6">
    <property type="entry name" value="SERINE_THREONINE-PROTEIN KINASE NEKL-3"/>
    <property type="match status" value="1"/>
</dbReference>
<proteinExistence type="predicted"/>
<evidence type="ECO:0000256" key="2">
    <source>
        <dbReference type="ARBA" id="ARBA00022527"/>
    </source>
</evidence>
<dbReference type="EMBL" id="BAAATZ010000002">
    <property type="protein sequence ID" value="GAA2718822.1"/>
    <property type="molecule type" value="Genomic_DNA"/>
</dbReference>
<evidence type="ECO:0000256" key="7">
    <source>
        <dbReference type="SAM" id="MobiDB-lite"/>
    </source>
</evidence>
<dbReference type="Gene3D" id="3.30.200.20">
    <property type="entry name" value="Phosphorylase Kinase, domain 1"/>
    <property type="match status" value="1"/>
</dbReference>
<evidence type="ECO:0000256" key="3">
    <source>
        <dbReference type="ARBA" id="ARBA00022679"/>
    </source>
</evidence>
<dbReference type="InterPro" id="IPR011009">
    <property type="entry name" value="Kinase-like_dom_sf"/>
</dbReference>
<evidence type="ECO:0000256" key="6">
    <source>
        <dbReference type="ARBA" id="ARBA00022840"/>
    </source>
</evidence>
<dbReference type="InterPro" id="IPR000719">
    <property type="entry name" value="Prot_kinase_dom"/>
</dbReference>
<dbReference type="Pfam" id="PF00069">
    <property type="entry name" value="Pkinase"/>
    <property type="match status" value="1"/>
</dbReference>
<feature type="region of interest" description="Disordered" evidence="7">
    <location>
        <begin position="313"/>
        <end position="385"/>
    </location>
</feature>
<gene>
    <name evidence="9" type="ORF">GCM10010439_02730</name>
</gene>